<dbReference type="OrthoDB" id="9808041at2"/>
<dbReference type="STRING" id="1280949.HAD_13874"/>
<evidence type="ECO:0000256" key="4">
    <source>
        <dbReference type="ARBA" id="ARBA00016218"/>
    </source>
</evidence>
<keyword evidence="7 14" id="KW-0418">Kinase</keyword>
<comment type="caution">
    <text evidence="14">The sequence shown here is derived from an EMBL/GenBank/DDBJ whole genome shotgun (WGS) entry which is preliminary data.</text>
</comment>
<dbReference type="SUPFAM" id="SSF55083">
    <property type="entry name" value="6-hydroxymethyl-7,8-dihydropterin pyrophosphokinase, HPPK"/>
    <property type="match status" value="1"/>
</dbReference>
<name>A0A069E2G1_9PROT</name>
<dbReference type="CDD" id="cd00483">
    <property type="entry name" value="HPPK"/>
    <property type="match status" value="1"/>
</dbReference>
<dbReference type="Gene3D" id="3.30.70.560">
    <property type="entry name" value="7,8-Dihydro-6-hydroxymethylpterin-pyrophosphokinase HPPK"/>
    <property type="match status" value="1"/>
</dbReference>
<dbReference type="EMBL" id="ARYH01000002">
    <property type="protein sequence ID" value="KCZ83695.1"/>
    <property type="molecule type" value="Genomic_DNA"/>
</dbReference>
<organism evidence="14 15">
    <name type="scientific">Hyphomonas adhaerens MHS-3</name>
    <dbReference type="NCBI Taxonomy" id="1280949"/>
    <lineage>
        <taxon>Bacteria</taxon>
        <taxon>Pseudomonadati</taxon>
        <taxon>Pseudomonadota</taxon>
        <taxon>Alphaproteobacteria</taxon>
        <taxon>Hyphomonadales</taxon>
        <taxon>Hyphomonadaceae</taxon>
        <taxon>Hyphomonas</taxon>
    </lineage>
</organism>
<evidence type="ECO:0000256" key="10">
    <source>
        <dbReference type="ARBA" id="ARBA00029409"/>
    </source>
</evidence>
<feature type="domain" description="7,8-dihydro-6-hydroxymethylpterin-pyrophosphokinase" evidence="13">
    <location>
        <begin position="88"/>
        <end position="99"/>
    </location>
</feature>
<evidence type="ECO:0000259" key="13">
    <source>
        <dbReference type="PROSITE" id="PS00794"/>
    </source>
</evidence>
<dbReference type="GO" id="GO:0016301">
    <property type="term" value="F:kinase activity"/>
    <property type="evidence" value="ECO:0007669"/>
    <property type="project" value="UniProtKB-KW"/>
</dbReference>
<evidence type="ECO:0000256" key="12">
    <source>
        <dbReference type="ARBA" id="ARBA00033413"/>
    </source>
</evidence>
<evidence type="ECO:0000313" key="14">
    <source>
        <dbReference type="EMBL" id="KCZ83695.1"/>
    </source>
</evidence>
<dbReference type="GO" id="GO:0046654">
    <property type="term" value="P:tetrahydrofolate biosynthetic process"/>
    <property type="evidence" value="ECO:0007669"/>
    <property type="project" value="UniProtKB-UniPathway"/>
</dbReference>
<keyword evidence="9" id="KW-0289">Folate biosynthesis</keyword>
<dbReference type="eggNOG" id="COG0801">
    <property type="taxonomic scope" value="Bacteria"/>
</dbReference>
<evidence type="ECO:0000256" key="5">
    <source>
        <dbReference type="ARBA" id="ARBA00022679"/>
    </source>
</evidence>
<protein>
    <recommendedName>
        <fullName evidence="4">2-amino-4-hydroxy-6-hydroxymethyldihydropteridine pyrophosphokinase</fullName>
        <ecNumber evidence="3">2.7.6.3</ecNumber>
    </recommendedName>
    <alternativeName>
        <fullName evidence="11">6-hydroxymethyl-7,8-dihydropterin pyrophosphokinase</fullName>
    </alternativeName>
    <alternativeName>
        <fullName evidence="12">7,8-dihydro-6-hydroxymethylpterin-pyrophosphokinase</fullName>
    </alternativeName>
</protein>
<dbReference type="GO" id="GO:0003848">
    <property type="term" value="F:2-amino-4-hydroxy-6-hydroxymethyldihydropteridine diphosphokinase activity"/>
    <property type="evidence" value="ECO:0007669"/>
    <property type="project" value="UniProtKB-EC"/>
</dbReference>
<keyword evidence="15" id="KW-1185">Reference proteome</keyword>
<evidence type="ECO:0000256" key="8">
    <source>
        <dbReference type="ARBA" id="ARBA00022840"/>
    </source>
</evidence>
<keyword evidence="8" id="KW-0067">ATP-binding</keyword>
<dbReference type="InterPro" id="IPR000550">
    <property type="entry name" value="Hppk"/>
</dbReference>
<dbReference type="PATRIC" id="fig|1280949.3.peg.2818"/>
<reference evidence="14 15" key="1">
    <citation type="journal article" date="2014" name="Antonie Van Leeuwenhoek">
        <title>Hyphomonas beringensis sp. nov. and Hyphomonas chukchiensis sp. nov., isolated from surface seawater of the Bering Sea and Chukchi Sea.</title>
        <authorList>
            <person name="Li C."/>
            <person name="Lai Q."/>
            <person name="Li G."/>
            <person name="Dong C."/>
            <person name="Wang J."/>
            <person name="Liao Y."/>
            <person name="Shao Z."/>
        </authorList>
    </citation>
    <scope>NUCLEOTIDE SEQUENCE [LARGE SCALE GENOMIC DNA]</scope>
    <source>
        <strain evidence="14 15">MHS-3</strain>
    </source>
</reference>
<evidence type="ECO:0000256" key="3">
    <source>
        <dbReference type="ARBA" id="ARBA00013253"/>
    </source>
</evidence>
<dbReference type="PANTHER" id="PTHR43071">
    <property type="entry name" value="2-AMINO-4-HYDROXY-6-HYDROXYMETHYLDIHYDROPTERIDINE PYROPHOSPHOKINASE"/>
    <property type="match status" value="1"/>
</dbReference>
<evidence type="ECO:0000256" key="11">
    <source>
        <dbReference type="ARBA" id="ARBA00029766"/>
    </source>
</evidence>
<dbReference type="UniPathway" id="UPA00077">
    <property type="reaction ID" value="UER00155"/>
</dbReference>
<evidence type="ECO:0000256" key="2">
    <source>
        <dbReference type="ARBA" id="ARBA00005810"/>
    </source>
</evidence>
<keyword evidence="6" id="KW-0547">Nucleotide-binding</keyword>
<proteinExistence type="inferred from homology"/>
<keyword evidence="5" id="KW-0808">Transferase</keyword>
<evidence type="ECO:0000256" key="6">
    <source>
        <dbReference type="ARBA" id="ARBA00022741"/>
    </source>
</evidence>
<dbReference type="PROSITE" id="PS00794">
    <property type="entry name" value="HPPK"/>
    <property type="match status" value="1"/>
</dbReference>
<dbReference type="Pfam" id="PF01288">
    <property type="entry name" value="HPPK"/>
    <property type="match status" value="1"/>
</dbReference>
<dbReference type="AlphaFoldDB" id="A0A069E2G1"/>
<dbReference type="InterPro" id="IPR035907">
    <property type="entry name" value="Hppk_sf"/>
</dbReference>
<dbReference type="PANTHER" id="PTHR43071:SF1">
    <property type="entry name" value="2-AMINO-4-HYDROXY-6-HYDROXYMETHYLDIHYDROPTERIDINE PYROPHOSPHOKINASE"/>
    <property type="match status" value="1"/>
</dbReference>
<comment type="similarity">
    <text evidence="2">Belongs to the HPPK family.</text>
</comment>
<accession>A0A069E2G1</accession>
<comment type="function">
    <text evidence="10">Catalyzes the transfer of pyrophosphate from adenosine triphosphate (ATP) to 6-hydroxymethyl-7,8-dihydropterin, an enzymatic step in folate biosynthesis pathway.</text>
</comment>
<dbReference type="RefSeq" id="WP_084331979.1">
    <property type="nucleotide sequence ID" value="NZ_ARYH01000002.1"/>
</dbReference>
<evidence type="ECO:0000256" key="7">
    <source>
        <dbReference type="ARBA" id="ARBA00022777"/>
    </source>
</evidence>
<dbReference type="Proteomes" id="UP000027446">
    <property type="component" value="Unassembled WGS sequence"/>
</dbReference>
<evidence type="ECO:0000256" key="9">
    <source>
        <dbReference type="ARBA" id="ARBA00022909"/>
    </source>
</evidence>
<dbReference type="GO" id="GO:0005524">
    <property type="term" value="F:ATP binding"/>
    <property type="evidence" value="ECO:0007669"/>
    <property type="project" value="UniProtKB-KW"/>
</dbReference>
<evidence type="ECO:0000256" key="1">
    <source>
        <dbReference type="ARBA" id="ARBA00005051"/>
    </source>
</evidence>
<dbReference type="GO" id="GO:0046656">
    <property type="term" value="P:folic acid biosynthetic process"/>
    <property type="evidence" value="ECO:0007669"/>
    <property type="project" value="UniProtKB-KW"/>
</dbReference>
<gene>
    <name evidence="14" type="ORF">HAD_13874</name>
</gene>
<dbReference type="EC" id="2.7.6.3" evidence="3"/>
<sequence>MAEAYLELGTNLGDREDYLARALAQLEGAEGIRLGKRSRVYLSRAWGVTDQPDFLNICVQIETDLAPEGLLDICKGIEQALGRQARQRWGPREIDIDILMMDGVDMETARLTLPHPRMLERRFVMEPLAEIAADREIDGISVADLARHLRVDAGAQACVPDAAATERVRVLLARD</sequence>
<dbReference type="NCBIfam" id="TIGR01498">
    <property type="entry name" value="folK"/>
    <property type="match status" value="1"/>
</dbReference>
<comment type="pathway">
    <text evidence="1">Cofactor biosynthesis; tetrahydrofolate biosynthesis; 2-amino-4-hydroxy-6-hydroxymethyl-7,8-dihydropteridine diphosphate from 7,8-dihydroneopterin triphosphate: step 4/4.</text>
</comment>
<evidence type="ECO:0000313" key="15">
    <source>
        <dbReference type="Proteomes" id="UP000027446"/>
    </source>
</evidence>